<reference evidence="2" key="1">
    <citation type="submission" date="2021-01" db="EMBL/GenBank/DDBJ databases">
        <title>Active Sulfur Cycling in an Early Earth Analoge.</title>
        <authorList>
            <person name="Hahn C.R."/>
            <person name="Youssef N.H."/>
            <person name="Elshahed M."/>
        </authorList>
    </citation>
    <scope>NUCLEOTIDE SEQUENCE</scope>
    <source>
        <strain evidence="2">Zod_Metabat.1151</strain>
    </source>
</reference>
<protein>
    <submittedName>
        <fullName evidence="2">PIN domain-containing protein</fullName>
    </submittedName>
</protein>
<evidence type="ECO:0000313" key="3">
    <source>
        <dbReference type="Proteomes" id="UP000809243"/>
    </source>
</evidence>
<dbReference type="InterPro" id="IPR029060">
    <property type="entry name" value="PIN-like_dom_sf"/>
</dbReference>
<sequence length="122" mass="13890">MSEQAYFFDTYAFFEIIRGNPAYGKYRDASAITTIFNLAELNYGLKKEAGNEKADRITDKYFPLLVEVSAKDLKEAMSLKIKNKKLSIPDAIGYTTAKSYGVRFLTGDQEFKKMANVEFVKK</sequence>
<evidence type="ECO:0000313" key="2">
    <source>
        <dbReference type="EMBL" id="MBN2067216.1"/>
    </source>
</evidence>
<dbReference type="InterPro" id="IPR002716">
    <property type="entry name" value="PIN_dom"/>
</dbReference>
<dbReference type="Proteomes" id="UP000809243">
    <property type="component" value="Unassembled WGS sequence"/>
</dbReference>
<organism evidence="2 3">
    <name type="scientific">Candidatus Iainarchaeum sp</name>
    <dbReference type="NCBI Taxonomy" id="3101447"/>
    <lineage>
        <taxon>Archaea</taxon>
        <taxon>Candidatus Iainarchaeota</taxon>
        <taxon>Candidatus Iainarchaeia</taxon>
        <taxon>Candidatus Iainarchaeales</taxon>
        <taxon>Candidatus Iainarchaeaceae</taxon>
        <taxon>Candidatus Iainarchaeum</taxon>
    </lineage>
</organism>
<gene>
    <name evidence="2" type="ORF">JW744_01995</name>
</gene>
<feature type="domain" description="PIN" evidence="1">
    <location>
        <begin position="6"/>
        <end position="115"/>
    </location>
</feature>
<dbReference type="SUPFAM" id="SSF88723">
    <property type="entry name" value="PIN domain-like"/>
    <property type="match status" value="1"/>
</dbReference>
<proteinExistence type="predicted"/>
<evidence type="ECO:0000259" key="1">
    <source>
        <dbReference type="Pfam" id="PF01850"/>
    </source>
</evidence>
<dbReference type="AlphaFoldDB" id="A0A939C4H7"/>
<dbReference type="Pfam" id="PF01850">
    <property type="entry name" value="PIN"/>
    <property type="match status" value="1"/>
</dbReference>
<dbReference type="Gene3D" id="3.40.50.1010">
    <property type="entry name" value="5'-nuclease"/>
    <property type="match status" value="1"/>
</dbReference>
<dbReference type="EMBL" id="JAFGDB010000032">
    <property type="protein sequence ID" value="MBN2067216.1"/>
    <property type="molecule type" value="Genomic_DNA"/>
</dbReference>
<name>A0A939C4H7_9ARCH</name>
<comment type="caution">
    <text evidence="2">The sequence shown here is derived from an EMBL/GenBank/DDBJ whole genome shotgun (WGS) entry which is preliminary data.</text>
</comment>
<accession>A0A939C4H7</accession>